<feature type="transmembrane region" description="Helical" evidence="9">
    <location>
        <begin position="239"/>
        <end position="258"/>
    </location>
</feature>
<dbReference type="GeneTree" id="ENSGT00940000164687"/>
<dbReference type="InterPro" id="IPR017452">
    <property type="entry name" value="GPCR_Rhodpsn_7TM"/>
</dbReference>
<feature type="transmembrane region" description="Helical" evidence="9">
    <location>
        <begin position="34"/>
        <end position="58"/>
    </location>
</feature>
<dbReference type="InterPro" id="IPR000725">
    <property type="entry name" value="Olfact_rcpt"/>
</dbReference>
<feature type="domain" description="G-protein coupled receptors family 1 profile" evidence="10">
    <location>
        <begin position="49"/>
        <end position="287"/>
    </location>
</feature>
<evidence type="ECO:0000256" key="9">
    <source>
        <dbReference type="RuleBase" id="RU363047"/>
    </source>
</evidence>
<dbReference type="PANTHER" id="PTHR48001">
    <property type="entry name" value="OLFACTORY RECEPTOR"/>
    <property type="match status" value="1"/>
</dbReference>
<feature type="transmembrane region" description="Helical" evidence="9">
    <location>
        <begin position="270"/>
        <end position="289"/>
    </location>
</feature>
<dbReference type="Proteomes" id="UP000005447">
    <property type="component" value="Unassembled WGS sequence"/>
</dbReference>
<keyword evidence="12" id="KW-1185">Reference proteome</keyword>
<keyword evidence="9" id="KW-1003">Cell membrane</keyword>
<evidence type="ECO:0000256" key="2">
    <source>
        <dbReference type="ARBA" id="ARBA00022692"/>
    </source>
</evidence>
<dbReference type="PROSITE" id="PS00237">
    <property type="entry name" value="G_PROTEIN_RECEP_F1_1"/>
    <property type="match status" value="1"/>
</dbReference>
<reference evidence="12" key="1">
    <citation type="journal article" date="2011" name="Nature">
        <title>A high-resolution map of human evolutionary constraint using 29 mammals.</title>
        <authorList>
            <person name="Lindblad-Toh K."/>
            <person name="Garber M."/>
            <person name="Zuk O."/>
            <person name="Lin M.F."/>
            <person name="Parker B.J."/>
            <person name="Washietl S."/>
            <person name="Kheradpour P."/>
            <person name="Ernst J."/>
            <person name="Jordan G."/>
            <person name="Mauceli E."/>
            <person name="Ward L.D."/>
            <person name="Lowe C.B."/>
            <person name="Holloway A.K."/>
            <person name="Clamp M."/>
            <person name="Gnerre S."/>
            <person name="Alfoldi J."/>
            <person name="Beal K."/>
            <person name="Chang J."/>
            <person name="Clawson H."/>
            <person name="Cuff J."/>
            <person name="Di Palma F."/>
            <person name="Fitzgerald S."/>
            <person name="Flicek P."/>
            <person name="Guttman M."/>
            <person name="Hubisz M.J."/>
            <person name="Jaffe D.B."/>
            <person name="Jungreis I."/>
            <person name="Kent W.J."/>
            <person name="Kostka D."/>
            <person name="Lara M."/>
            <person name="Martins A.L."/>
            <person name="Massingham T."/>
            <person name="Moltke I."/>
            <person name="Raney B.J."/>
            <person name="Rasmussen M.D."/>
            <person name="Robinson J."/>
            <person name="Stark A."/>
            <person name="Vilella A.J."/>
            <person name="Wen J."/>
            <person name="Xie X."/>
            <person name="Zody M.C."/>
            <person name="Baldwin J."/>
            <person name="Bloom T."/>
            <person name="Chin C.W."/>
            <person name="Heiman D."/>
            <person name="Nicol R."/>
            <person name="Nusbaum C."/>
            <person name="Young S."/>
            <person name="Wilkinson J."/>
            <person name="Worley K.C."/>
            <person name="Kovar C.L."/>
            <person name="Muzny D.M."/>
            <person name="Gibbs R.A."/>
            <person name="Cree A."/>
            <person name="Dihn H.H."/>
            <person name="Fowler G."/>
            <person name="Jhangiani S."/>
            <person name="Joshi V."/>
            <person name="Lee S."/>
            <person name="Lewis L.R."/>
            <person name="Nazareth L.V."/>
            <person name="Okwuonu G."/>
            <person name="Santibanez J."/>
            <person name="Warren W.C."/>
            <person name="Mardis E.R."/>
            <person name="Weinstock G.M."/>
            <person name="Wilson R.K."/>
            <person name="Delehaunty K."/>
            <person name="Dooling D."/>
            <person name="Fronik C."/>
            <person name="Fulton L."/>
            <person name="Fulton B."/>
            <person name="Graves T."/>
            <person name="Minx P."/>
            <person name="Sodergren E."/>
            <person name="Birney E."/>
            <person name="Margulies E.H."/>
            <person name="Herrero J."/>
            <person name="Green E.D."/>
            <person name="Haussler D."/>
            <person name="Siepel A."/>
            <person name="Goldman N."/>
            <person name="Pollard K.S."/>
            <person name="Pedersen J.S."/>
            <person name="Lander E.S."/>
            <person name="Kellis M."/>
        </authorList>
    </citation>
    <scope>NUCLEOTIDE SEQUENCE [LARGE SCALE GENOMIC DNA]</scope>
    <source>
        <strain evidence="12">2N</strain>
    </source>
</reference>
<dbReference type="GO" id="GO:0005886">
    <property type="term" value="C:plasma membrane"/>
    <property type="evidence" value="ECO:0007669"/>
    <property type="project" value="UniProtKB-SubCell"/>
</dbReference>
<dbReference type="GO" id="GO:0004930">
    <property type="term" value="F:G protein-coupled receptor activity"/>
    <property type="evidence" value="ECO:0007669"/>
    <property type="project" value="UniProtKB-KW"/>
</dbReference>
<sequence length="311" mass="35058">MLPFYTSAMHQGNQTTISEFFLLGLTVGSEQQHIFFMLFLCMYLITMAGNLLIILVIVSDIHLHSPMYFFLGNLSFTDICFTTTTVPKMLADIHSQHPSISVEGLDLDNFLLAAMAYDRYIAICHSLHYAALLNPKRCTLLVVISWVVSNLVSALHLSLLSRLTFCDQIEIPHFFCDLEPILRLACLDTKINHLMILAIGGAVIFFPFSFILVTYAFIGSTVLRIPSTRGKWKTFSTCGSHLSAVSLFYGSIVGVYFLPSSAYSAERDKVAALIYTTVTPMMNPFIYSLRNKDMKTALKRLFTSKSFFWGW</sequence>
<keyword evidence="9" id="KW-0716">Sensory transduction</keyword>
<dbReference type="InterPro" id="IPR000276">
    <property type="entry name" value="GPCR_Rhodpsn"/>
</dbReference>
<keyword evidence="9" id="KW-0552">Olfaction</keyword>
<dbReference type="STRING" id="10141.ENSCPOP00000022460"/>
<organism evidence="11 12">
    <name type="scientific">Cavia porcellus</name>
    <name type="common">Guinea pig</name>
    <dbReference type="NCBI Taxonomy" id="10141"/>
    <lineage>
        <taxon>Eukaryota</taxon>
        <taxon>Metazoa</taxon>
        <taxon>Chordata</taxon>
        <taxon>Craniata</taxon>
        <taxon>Vertebrata</taxon>
        <taxon>Euteleostomi</taxon>
        <taxon>Mammalia</taxon>
        <taxon>Eutheria</taxon>
        <taxon>Euarchontoglires</taxon>
        <taxon>Glires</taxon>
        <taxon>Rodentia</taxon>
        <taxon>Hystricomorpha</taxon>
        <taxon>Caviidae</taxon>
        <taxon>Cavia</taxon>
    </lineage>
</organism>
<keyword evidence="4 8" id="KW-0297">G-protein coupled receptor</keyword>
<dbReference type="Ensembl" id="ENSCPOT00000036507.1">
    <property type="protein sequence ID" value="ENSCPOP00000022460.1"/>
    <property type="gene ID" value="ENSCPOG00000035231.1"/>
</dbReference>
<dbReference type="Gene3D" id="1.20.1070.10">
    <property type="entry name" value="Rhodopsin 7-helix transmembrane proteins"/>
    <property type="match status" value="1"/>
</dbReference>
<keyword evidence="6 8" id="KW-0675">Receptor</keyword>
<proteinExistence type="inferred from homology"/>
<evidence type="ECO:0000259" key="10">
    <source>
        <dbReference type="PROSITE" id="PS50262"/>
    </source>
</evidence>
<comment type="similarity">
    <text evidence="8">Belongs to the G-protein coupled receptor 1 family.</text>
</comment>
<evidence type="ECO:0000256" key="3">
    <source>
        <dbReference type="ARBA" id="ARBA00022989"/>
    </source>
</evidence>
<dbReference type="PROSITE" id="PS50262">
    <property type="entry name" value="G_PROTEIN_RECEP_F1_2"/>
    <property type="match status" value="1"/>
</dbReference>
<evidence type="ECO:0000313" key="12">
    <source>
        <dbReference type="Proteomes" id="UP000005447"/>
    </source>
</evidence>
<protein>
    <recommendedName>
        <fullName evidence="9">Olfactory receptor</fullName>
    </recommendedName>
</protein>
<dbReference type="SUPFAM" id="SSF81321">
    <property type="entry name" value="Family A G protein-coupled receptor-like"/>
    <property type="match status" value="1"/>
</dbReference>
<reference evidence="11" key="3">
    <citation type="submission" date="2025-09" db="UniProtKB">
        <authorList>
            <consortium name="Ensembl"/>
        </authorList>
    </citation>
    <scope>IDENTIFICATION</scope>
    <source>
        <strain evidence="11">2N</strain>
    </source>
</reference>
<dbReference type="OMA" id="RTMHQGN"/>
<keyword evidence="3 9" id="KW-1133">Transmembrane helix</keyword>
<dbReference type="VEuPathDB" id="HostDB:ENSCPOG00000035231"/>
<keyword evidence="2 8" id="KW-0812">Transmembrane</keyword>
<evidence type="ECO:0000256" key="1">
    <source>
        <dbReference type="ARBA" id="ARBA00004141"/>
    </source>
</evidence>
<dbReference type="AlphaFoldDB" id="A0A286XAK2"/>
<accession>A0A286XAK2</accession>
<reference evidence="11" key="2">
    <citation type="submission" date="2025-08" db="UniProtKB">
        <authorList>
            <consortium name="Ensembl"/>
        </authorList>
    </citation>
    <scope>IDENTIFICATION</scope>
    <source>
        <strain evidence="11">2N</strain>
    </source>
</reference>
<feature type="transmembrane region" description="Helical" evidence="9">
    <location>
        <begin position="138"/>
        <end position="159"/>
    </location>
</feature>
<keyword evidence="7 8" id="KW-0807">Transducer</keyword>
<dbReference type="InParanoid" id="A0A286XAK2"/>
<evidence type="ECO:0000256" key="7">
    <source>
        <dbReference type="ARBA" id="ARBA00023224"/>
    </source>
</evidence>
<evidence type="ECO:0000256" key="4">
    <source>
        <dbReference type="ARBA" id="ARBA00023040"/>
    </source>
</evidence>
<feature type="transmembrane region" description="Helical" evidence="9">
    <location>
        <begin position="194"/>
        <end position="218"/>
    </location>
</feature>
<evidence type="ECO:0000256" key="5">
    <source>
        <dbReference type="ARBA" id="ARBA00023136"/>
    </source>
</evidence>
<dbReference type="PRINTS" id="PR00245">
    <property type="entry name" value="OLFACTORYR"/>
</dbReference>
<evidence type="ECO:0000256" key="8">
    <source>
        <dbReference type="RuleBase" id="RU000688"/>
    </source>
</evidence>
<dbReference type="GO" id="GO:0004984">
    <property type="term" value="F:olfactory receptor activity"/>
    <property type="evidence" value="ECO:0007669"/>
    <property type="project" value="InterPro"/>
</dbReference>
<dbReference type="CDD" id="cd15918">
    <property type="entry name" value="7tmA_OR1_7-like"/>
    <property type="match status" value="1"/>
</dbReference>
<evidence type="ECO:0000256" key="6">
    <source>
        <dbReference type="ARBA" id="ARBA00023170"/>
    </source>
</evidence>
<evidence type="ECO:0000313" key="11">
    <source>
        <dbReference type="Ensembl" id="ENSCPOP00000022460.1"/>
    </source>
</evidence>
<dbReference type="EMBL" id="AAKN02055991">
    <property type="status" value="NOT_ANNOTATED_CDS"/>
    <property type="molecule type" value="Genomic_DNA"/>
</dbReference>
<name>A0A286XAK2_CAVPO</name>
<dbReference type="Pfam" id="PF13853">
    <property type="entry name" value="7tm_4"/>
    <property type="match status" value="1"/>
</dbReference>
<dbReference type="PRINTS" id="PR00237">
    <property type="entry name" value="GPCRRHODOPSN"/>
</dbReference>
<keyword evidence="5 9" id="KW-0472">Membrane</keyword>
<comment type="subcellular location">
    <subcellularLocation>
        <location evidence="9">Cell membrane</location>
        <topology evidence="9">Multi-pass membrane protein</topology>
    </subcellularLocation>
    <subcellularLocation>
        <location evidence="1">Membrane</location>
        <topology evidence="1">Multi-pass membrane protein</topology>
    </subcellularLocation>
</comment>
<dbReference type="FunCoup" id="A0A286XAK2">
    <property type="interactions" value="689"/>
</dbReference>